<comment type="caution">
    <text evidence="2">The sequence shown here is derived from an EMBL/GenBank/DDBJ whole genome shotgun (WGS) entry which is preliminary data.</text>
</comment>
<evidence type="ECO:0000256" key="1">
    <source>
        <dbReference type="SAM" id="MobiDB-lite"/>
    </source>
</evidence>
<feature type="compositionally biased region" description="Low complexity" evidence="1">
    <location>
        <begin position="65"/>
        <end position="99"/>
    </location>
</feature>
<feature type="region of interest" description="Disordered" evidence="1">
    <location>
        <begin position="1"/>
        <end position="20"/>
    </location>
</feature>
<evidence type="ECO:0000313" key="2">
    <source>
        <dbReference type="EMBL" id="KAL0066059.1"/>
    </source>
</evidence>
<feature type="compositionally biased region" description="Low complexity" evidence="1">
    <location>
        <begin position="8"/>
        <end position="20"/>
    </location>
</feature>
<name>A0ABR2ZYA6_9AGAR</name>
<feature type="region of interest" description="Disordered" evidence="1">
    <location>
        <begin position="31"/>
        <end position="178"/>
    </location>
</feature>
<accession>A0ABR2ZYA6</accession>
<organism evidence="2 3">
    <name type="scientific">Marasmius tenuissimus</name>
    <dbReference type="NCBI Taxonomy" id="585030"/>
    <lineage>
        <taxon>Eukaryota</taxon>
        <taxon>Fungi</taxon>
        <taxon>Dikarya</taxon>
        <taxon>Basidiomycota</taxon>
        <taxon>Agaricomycotina</taxon>
        <taxon>Agaricomycetes</taxon>
        <taxon>Agaricomycetidae</taxon>
        <taxon>Agaricales</taxon>
        <taxon>Marasmiineae</taxon>
        <taxon>Marasmiaceae</taxon>
        <taxon>Marasmius</taxon>
    </lineage>
</organism>
<evidence type="ECO:0000313" key="3">
    <source>
        <dbReference type="Proteomes" id="UP001437256"/>
    </source>
</evidence>
<sequence length="338" mass="37322">MSGFQHASNSTPCSSPSPYYPIEEEDDWFVPDFRRRGSLPTDESASVEKQLAVRKPKSTRERSWLSLDLASQRSSSSMRSMPSPKPVPSVSLPALPTLPERSASPTPSSVLIPLSPKFSPRKNQLSTTSAPKPTRVSFAPSSPPKRISSGAKPAAVSSTAVNRTNSVRTSSTVSTRYRRARRTDALAQLEGRASHWEGRFSWQPVPTRKNSIKRSFNFMSMSDDEAESDEEESFFDVGFDFTPSSDHNRSHSSPDVPLSPTERISGWLTSPTSPNAQAFTFPQPAASLGQALGQKRRRSLTVSNLLTSFIDLEKEGGESRRRDSKPWRGRSFIEISSL</sequence>
<gene>
    <name evidence="2" type="ORF">AAF712_006889</name>
</gene>
<keyword evidence="3" id="KW-1185">Reference proteome</keyword>
<reference evidence="2 3" key="1">
    <citation type="submission" date="2024-05" db="EMBL/GenBank/DDBJ databases">
        <title>A draft genome resource for the thread blight pathogen Marasmius tenuissimus strain MS-2.</title>
        <authorList>
            <person name="Yulfo-Soto G.E."/>
            <person name="Baruah I.K."/>
            <person name="Amoako-Attah I."/>
            <person name="Bukari Y."/>
            <person name="Meinhardt L.W."/>
            <person name="Bailey B.A."/>
            <person name="Cohen S.P."/>
        </authorList>
    </citation>
    <scope>NUCLEOTIDE SEQUENCE [LARGE SCALE GENOMIC DNA]</scope>
    <source>
        <strain evidence="2 3">MS-2</strain>
    </source>
</reference>
<protein>
    <submittedName>
        <fullName evidence="2">Uncharacterized protein</fullName>
    </submittedName>
</protein>
<feature type="compositionally biased region" description="Low complexity" evidence="1">
    <location>
        <begin position="161"/>
        <end position="175"/>
    </location>
</feature>
<dbReference type="EMBL" id="JBBXMP010000039">
    <property type="protein sequence ID" value="KAL0066059.1"/>
    <property type="molecule type" value="Genomic_DNA"/>
</dbReference>
<proteinExistence type="predicted"/>
<feature type="compositionally biased region" description="Polar residues" evidence="1">
    <location>
        <begin position="121"/>
        <end position="131"/>
    </location>
</feature>
<dbReference type="Proteomes" id="UP001437256">
    <property type="component" value="Unassembled WGS sequence"/>
</dbReference>